<evidence type="ECO:0000256" key="4">
    <source>
        <dbReference type="ARBA" id="ARBA00022917"/>
    </source>
</evidence>
<dbReference type="Gene3D" id="3.40.50.12230">
    <property type="match status" value="1"/>
</dbReference>
<comment type="function">
    <text evidence="5">Attaches a formyl group to the free amino group of methionyl-tRNA(fMet). The formyl group appears to play a dual role in the initiator identity of N-formylmethionyl-tRNA by promoting its recognition by IF2 and preventing the misappropriation of this tRNA by the elongation apparatus.</text>
</comment>
<dbReference type="EC" id="2.1.2.9" evidence="2 5"/>
<accession>A0ABV1H2H5</accession>
<evidence type="ECO:0000313" key="8">
    <source>
        <dbReference type="EMBL" id="MEQ2553893.1"/>
    </source>
</evidence>
<feature type="domain" description="Formyl transferase N-terminal" evidence="6">
    <location>
        <begin position="1"/>
        <end position="180"/>
    </location>
</feature>
<dbReference type="HAMAP" id="MF_00182">
    <property type="entry name" value="Formyl_trans"/>
    <property type="match status" value="1"/>
</dbReference>
<feature type="domain" description="Formyl transferase C-terminal" evidence="7">
    <location>
        <begin position="204"/>
        <end position="313"/>
    </location>
</feature>
<reference evidence="8" key="1">
    <citation type="submission" date="2024-03" db="EMBL/GenBank/DDBJ databases">
        <title>Human intestinal bacterial collection.</title>
        <authorList>
            <person name="Pauvert C."/>
            <person name="Hitch T.C.A."/>
            <person name="Clavel T."/>
        </authorList>
    </citation>
    <scope>NUCLEOTIDE SEQUENCE [LARGE SCALE GENOMIC DNA]</scope>
    <source>
        <strain evidence="8">CLA-AA-H89B</strain>
    </source>
</reference>
<comment type="catalytic activity">
    <reaction evidence="5">
        <text>L-methionyl-tRNA(fMet) + (6R)-10-formyltetrahydrofolate = N-formyl-L-methionyl-tRNA(fMet) + (6S)-5,6,7,8-tetrahydrofolate + H(+)</text>
        <dbReference type="Rhea" id="RHEA:24380"/>
        <dbReference type="Rhea" id="RHEA-COMP:9952"/>
        <dbReference type="Rhea" id="RHEA-COMP:9953"/>
        <dbReference type="ChEBI" id="CHEBI:15378"/>
        <dbReference type="ChEBI" id="CHEBI:57453"/>
        <dbReference type="ChEBI" id="CHEBI:78530"/>
        <dbReference type="ChEBI" id="CHEBI:78844"/>
        <dbReference type="ChEBI" id="CHEBI:195366"/>
        <dbReference type="EC" id="2.1.2.9"/>
    </reaction>
</comment>
<comment type="caution">
    <text evidence="8">The sequence shown here is derived from an EMBL/GenBank/DDBJ whole genome shotgun (WGS) entry which is preliminary data.</text>
</comment>
<keyword evidence="4 5" id="KW-0648">Protein biosynthesis</keyword>
<evidence type="ECO:0000256" key="5">
    <source>
        <dbReference type="HAMAP-Rule" id="MF_00182"/>
    </source>
</evidence>
<dbReference type="PANTHER" id="PTHR11138">
    <property type="entry name" value="METHIONYL-TRNA FORMYLTRANSFERASE"/>
    <property type="match status" value="1"/>
</dbReference>
<dbReference type="InterPro" id="IPR005793">
    <property type="entry name" value="Formyl_trans_C"/>
</dbReference>
<evidence type="ECO:0000256" key="1">
    <source>
        <dbReference type="ARBA" id="ARBA00010699"/>
    </source>
</evidence>
<protein>
    <recommendedName>
        <fullName evidence="2 5">Methionyl-tRNA formyltransferase</fullName>
        <ecNumber evidence="2 5">2.1.2.9</ecNumber>
    </recommendedName>
</protein>
<keyword evidence="3 5" id="KW-0808">Transferase</keyword>
<dbReference type="CDD" id="cd08704">
    <property type="entry name" value="Met_tRNA_FMT_C"/>
    <property type="match status" value="1"/>
</dbReference>
<dbReference type="GO" id="GO:0004479">
    <property type="term" value="F:methionyl-tRNA formyltransferase activity"/>
    <property type="evidence" value="ECO:0007669"/>
    <property type="project" value="UniProtKB-EC"/>
</dbReference>
<dbReference type="Proteomes" id="UP001546774">
    <property type="component" value="Unassembled WGS sequence"/>
</dbReference>
<dbReference type="PROSITE" id="PS00373">
    <property type="entry name" value="GART"/>
    <property type="match status" value="1"/>
</dbReference>
<proteinExistence type="inferred from homology"/>
<dbReference type="Pfam" id="PF02911">
    <property type="entry name" value="Formyl_trans_C"/>
    <property type="match status" value="1"/>
</dbReference>
<dbReference type="InterPro" id="IPR036477">
    <property type="entry name" value="Formyl_transf_N_sf"/>
</dbReference>
<organism evidence="8 9">
    <name type="scientific">Lachnospira intestinalis</name>
    <dbReference type="NCBI Taxonomy" id="3133158"/>
    <lineage>
        <taxon>Bacteria</taxon>
        <taxon>Bacillati</taxon>
        <taxon>Bacillota</taxon>
        <taxon>Clostridia</taxon>
        <taxon>Lachnospirales</taxon>
        <taxon>Lachnospiraceae</taxon>
        <taxon>Lachnospira</taxon>
    </lineage>
</organism>
<dbReference type="CDD" id="cd08646">
    <property type="entry name" value="FMT_core_Met-tRNA-FMT_N"/>
    <property type="match status" value="1"/>
</dbReference>
<sequence length="323" mass="35427">MRVIFMGTPDFSVGTLEAVLAAGHEVAAVVTQPDKPKGRGGAMSMSPVKEAALKHNLTVLQPQRAREEAFIEELRGYEADVIVVVAFGQLLPAEIIHMPKYGCINVHASLLPKYRGAAPIQWAVIDGCEYSGVTTMQMNEGLDTGDILLTEKVKLDPKETGGSLFDRLSDVGAQLLVKTLEEAKAGTLKPQKQNEEEASYVKMIKKSFGELDFSKEADALERLIRGLNPWPSAFTHLNGKMLKIWDADVYTKEQAEAEFPEYSTDFKGAEPGQIVAVLPHTFFIGCGKDLLKVNEVQAEGKKRMTSDAFLRGSRLEKGMELGK</sequence>
<dbReference type="PANTHER" id="PTHR11138:SF5">
    <property type="entry name" value="METHIONYL-TRNA FORMYLTRANSFERASE, MITOCHONDRIAL"/>
    <property type="match status" value="1"/>
</dbReference>
<dbReference type="InterPro" id="IPR041711">
    <property type="entry name" value="Met-tRNA-FMT_N"/>
</dbReference>
<evidence type="ECO:0000256" key="2">
    <source>
        <dbReference type="ARBA" id="ARBA00012261"/>
    </source>
</evidence>
<dbReference type="NCBIfam" id="TIGR00460">
    <property type="entry name" value="fmt"/>
    <property type="match status" value="1"/>
</dbReference>
<feature type="binding site" evidence="5">
    <location>
        <begin position="109"/>
        <end position="112"/>
    </location>
    <ligand>
        <name>(6S)-5,6,7,8-tetrahydrofolate</name>
        <dbReference type="ChEBI" id="CHEBI:57453"/>
    </ligand>
</feature>
<evidence type="ECO:0000313" key="9">
    <source>
        <dbReference type="Proteomes" id="UP001546774"/>
    </source>
</evidence>
<dbReference type="InterPro" id="IPR005794">
    <property type="entry name" value="Fmt"/>
</dbReference>
<keyword evidence="9" id="KW-1185">Reference proteome</keyword>
<dbReference type="Pfam" id="PF00551">
    <property type="entry name" value="Formyl_trans_N"/>
    <property type="match status" value="1"/>
</dbReference>
<evidence type="ECO:0000256" key="3">
    <source>
        <dbReference type="ARBA" id="ARBA00022679"/>
    </source>
</evidence>
<dbReference type="SUPFAM" id="SSF50486">
    <property type="entry name" value="FMT C-terminal domain-like"/>
    <property type="match status" value="1"/>
</dbReference>
<gene>
    <name evidence="5 8" type="primary">fmt</name>
    <name evidence="8" type="ORF">WMO37_02550</name>
</gene>
<name>A0ABV1H2H5_9FIRM</name>
<comment type="similarity">
    <text evidence="1 5">Belongs to the Fmt family.</text>
</comment>
<evidence type="ECO:0000259" key="7">
    <source>
        <dbReference type="Pfam" id="PF02911"/>
    </source>
</evidence>
<dbReference type="SUPFAM" id="SSF53328">
    <property type="entry name" value="Formyltransferase"/>
    <property type="match status" value="1"/>
</dbReference>
<evidence type="ECO:0000259" key="6">
    <source>
        <dbReference type="Pfam" id="PF00551"/>
    </source>
</evidence>
<dbReference type="InterPro" id="IPR044135">
    <property type="entry name" value="Met-tRNA-FMT_C"/>
</dbReference>
<dbReference type="InterPro" id="IPR001555">
    <property type="entry name" value="GART_AS"/>
</dbReference>
<dbReference type="EMBL" id="JBBMFS010000002">
    <property type="protein sequence ID" value="MEQ2553893.1"/>
    <property type="molecule type" value="Genomic_DNA"/>
</dbReference>
<dbReference type="InterPro" id="IPR011034">
    <property type="entry name" value="Formyl_transferase-like_C_sf"/>
</dbReference>
<dbReference type="InterPro" id="IPR002376">
    <property type="entry name" value="Formyl_transf_N"/>
</dbReference>